<dbReference type="RefSeq" id="WP_338008530.1">
    <property type="nucleotide sequence ID" value="NZ_JAOPKB010000011.1"/>
</dbReference>
<protein>
    <submittedName>
        <fullName evidence="2">Uncharacterized protein</fullName>
    </submittedName>
</protein>
<evidence type="ECO:0000313" key="2">
    <source>
        <dbReference type="EMBL" id="MCU4974435.1"/>
    </source>
</evidence>
<dbReference type="Proteomes" id="UP001320972">
    <property type="component" value="Unassembled WGS sequence"/>
</dbReference>
<keyword evidence="3" id="KW-1185">Reference proteome</keyword>
<feature type="region of interest" description="Disordered" evidence="1">
    <location>
        <begin position="18"/>
        <end position="67"/>
    </location>
</feature>
<sequence>MSGGLSRRSLVGLLGSGAVSGCLGNGSDSDSSGTRTETTTEGSERGEHVPDECDFPPTSLRGRADPIETTVEIERLDDSRAACATIAAKAALEQLAERLDLELTDRSHWVSAGARLSGERHVAEIRVRAERSTRDGEPSYHLCPDPRFDFDDAVEAVPREVTVTILVEGEKEKEKEKEECSTDVRLVQEQVHLDSP</sequence>
<gene>
    <name evidence="2" type="ORF">OB955_17060</name>
</gene>
<organism evidence="2 3">
    <name type="scientific">Natronoglomus mannanivorans</name>
    <dbReference type="NCBI Taxonomy" id="2979990"/>
    <lineage>
        <taxon>Archaea</taxon>
        <taxon>Methanobacteriati</taxon>
        <taxon>Methanobacteriota</taxon>
        <taxon>Stenosarchaea group</taxon>
        <taxon>Halobacteria</taxon>
        <taxon>Halobacteriales</taxon>
        <taxon>Natrialbaceae</taxon>
        <taxon>Natronoglomus</taxon>
    </lineage>
</organism>
<proteinExistence type="predicted"/>
<comment type="caution">
    <text evidence="2">The sequence shown here is derived from an EMBL/GenBank/DDBJ whole genome shotgun (WGS) entry which is preliminary data.</text>
</comment>
<evidence type="ECO:0000256" key="1">
    <source>
        <dbReference type="SAM" id="MobiDB-lite"/>
    </source>
</evidence>
<dbReference type="EMBL" id="JAOPKB010000011">
    <property type="protein sequence ID" value="MCU4974435.1"/>
    <property type="molecule type" value="Genomic_DNA"/>
</dbReference>
<feature type="compositionally biased region" description="Low complexity" evidence="1">
    <location>
        <begin position="18"/>
        <end position="41"/>
    </location>
</feature>
<evidence type="ECO:0000313" key="3">
    <source>
        <dbReference type="Proteomes" id="UP001320972"/>
    </source>
</evidence>
<name>A0ABT2QHM5_9EURY</name>
<reference evidence="2 3" key="1">
    <citation type="submission" date="2022-09" db="EMBL/GenBank/DDBJ databases">
        <title>Enrichment on poylsaccharides allowed isolation of novel metabolic and taxonomic groups of Haloarchaea.</title>
        <authorList>
            <person name="Sorokin D.Y."/>
            <person name="Elcheninov A.G."/>
            <person name="Khizhniak T.V."/>
            <person name="Kolganova T.V."/>
            <person name="Kublanov I.V."/>
        </authorList>
    </citation>
    <scope>NUCLEOTIDE SEQUENCE [LARGE SCALE GENOMIC DNA]</scope>
    <source>
        <strain evidence="2 3">AArc-m2/3/4</strain>
    </source>
</reference>
<dbReference type="PROSITE" id="PS51257">
    <property type="entry name" value="PROKAR_LIPOPROTEIN"/>
    <property type="match status" value="1"/>
</dbReference>
<feature type="compositionally biased region" description="Basic and acidic residues" evidence="1">
    <location>
        <begin position="42"/>
        <end position="51"/>
    </location>
</feature>
<accession>A0ABT2QHM5</accession>